<dbReference type="GO" id="GO:0003677">
    <property type="term" value="F:DNA binding"/>
    <property type="evidence" value="ECO:0007669"/>
    <property type="project" value="InterPro"/>
</dbReference>
<reference evidence="4" key="1">
    <citation type="submission" date="2015-10" db="EMBL/GenBank/DDBJ databases">
        <authorList>
            <person name="Luecker S."/>
            <person name="Luecker S."/>
        </authorList>
    </citation>
    <scope>NUCLEOTIDE SEQUENCE [LARGE SCALE GENOMIC DNA]</scope>
</reference>
<dbReference type="Pfam" id="PF14338">
    <property type="entry name" value="Mrr_N"/>
    <property type="match status" value="1"/>
</dbReference>
<feature type="domain" description="Restriction system protein Mrr-like N-terminal" evidence="2">
    <location>
        <begin position="9"/>
        <end position="94"/>
    </location>
</feature>
<protein>
    <recommendedName>
        <fullName evidence="5">Restriction endonuclease</fullName>
    </recommendedName>
</protein>
<dbReference type="AlphaFoldDB" id="A0A0S4LP39"/>
<feature type="domain" description="Restriction endonuclease type IV Mrr" evidence="1">
    <location>
        <begin position="137"/>
        <end position="254"/>
    </location>
</feature>
<dbReference type="OrthoDB" id="9797274at2"/>
<dbReference type="InterPro" id="IPR052906">
    <property type="entry name" value="Type_IV_Methyl-Rstrct_Enzyme"/>
</dbReference>
<organism evidence="3 4">
    <name type="scientific">Candidatus Nitrospira nitrificans</name>
    <dbReference type="NCBI Taxonomy" id="1742973"/>
    <lineage>
        <taxon>Bacteria</taxon>
        <taxon>Pseudomonadati</taxon>
        <taxon>Nitrospirota</taxon>
        <taxon>Nitrospiria</taxon>
        <taxon>Nitrospirales</taxon>
        <taxon>Nitrospiraceae</taxon>
        <taxon>Nitrospira</taxon>
    </lineage>
</organism>
<accession>A0A0S4LP39</accession>
<dbReference type="InterPro" id="IPR011856">
    <property type="entry name" value="tRNA_endonuc-like_dom_sf"/>
</dbReference>
<dbReference type="GO" id="GO:0015666">
    <property type="term" value="F:restriction endodeoxyribonuclease activity"/>
    <property type="evidence" value="ECO:0007669"/>
    <property type="project" value="TreeGrafter"/>
</dbReference>
<dbReference type="InterPro" id="IPR011335">
    <property type="entry name" value="Restrct_endonuc-II-like"/>
</dbReference>
<dbReference type="Gene3D" id="3.40.1350.10">
    <property type="match status" value="1"/>
</dbReference>
<dbReference type="RefSeq" id="WP_090899484.1">
    <property type="nucleotide sequence ID" value="NZ_CZPZ01000025.1"/>
</dbReference>
<dbReference type="STRING" id="1742973.COMA2_310012"/>
<sequence length="281" mass="31665">MPFPRQAQIEIPLLRVLAEQGGEARPRDVYTRVAAHFPELTPEEQEERLENYPSTRKWSNLVQWVRQRLVDIGQVDGSQRGIWKITAAGRARLEADAATPAGATEPRAVSEGRSAVSLRDLVNTNVEEIKSRLVAELRDLTPRAFEHFCKELLVHLGFRNVDVTRRSQDGGIDGHGDFRQGAISIRSAFQAKRWTENPVGRPEIDRFRGAIQGEYDHGVFLTTSRFSKDATDASYKKGAITILLLDAQAIADLMVERGLGVRKLPLYLLDIDEEFFDIDDE</sequence>
<keyword evidence="4" id="KW-1185">Reference proteome</keyword>
<dbReference type="PANTHER" id="PTHR30015:SF7">
    <property type="entry name" value="TYPE IV METHYL-DIRECTED RESTRICTION ENZYME ECOKMRR"/>
    <property type="match status" value="1"/>
</dbReference>
<evidence type="ECO:0008006" key="5">
    <source>
        <dbReference type="Google" id="ProtNLM"/>
    </source>
</evidence>
<evidence type="ECO:0000313" key="4">
    <source>
        <dbReference type="Proteomes" id="UP000198736"/>
    </source>
</evidence>
<name>A0A0S4LP39_9BACT</name>
<gene>
    <name evidence="3" type="ORF">COMA2_310012</name>
</gene>
<proteinExistence type="predicted"/>
<dbReference type="InterPro" id="IPR007560">
    <property type="entry name" value="Restrct_endonuc_IV_Mrr"/>
</dbReference>
<dbReference type="Pfam" id="PF04471">
    <property type="entry name" value="Mrr_cat"/>
    <property type="match status" value="1"/>
</dbReference>
<dbReference type="EMBL" id="CZPZ01000025">
    <property type="protein sequence ID" value="CUS37686.1"/>
    <property type="molecule type" value="Genomic_DNA"/>
</dbReference>
<dbReference type="InterPro" id="IPR025745">
    <property type="entry name" value="Mrr-like_N_dom"/>
</dbReference>
<evidence type="ECO:0000259" key="1">
    <source>
        <dbReference type="Pfam" id="PF04471"/>
    </source>
</evidence>
<dbReference type="GO" id="GO:0009307">
    <property type="term" value="P:DNA restriction-modification system"/>
    <property type="evidence" value="ECO:0007669"/>
    <property type="project" value="InterPro"/>
</dbReference>
<dbReference type="PANTHER" id="PTHR30015">
    <property type="entry name" value="MRR RESTRICTION SYSTEM PROTEIN"/>
    <property type="match status" value="1"/>
</dbReference>
<evidence type="ECO:0000259" key="2">
    <source>
        <dbReference type="Pfam" id="PF14338"/>
    </source>
</evidence>
<dbReference type="SUPFAM" id="SSF52980">
    <property type="entry name" value="Restriction endonuclease-like"/>
    <property type="match status" value="1"/>
</dbReference>
<evidence type="ECO:0000313" key="3">
    <source>
        <dbReference type="EMBL" id="CUS37686.1"/>
    </source>
</evidence>
<dbReference type="Proteomes" id="UP000198736">
    <property type="component" value="Unassembled WGS sequence"/>
</dbReference>